<sequence>MEFITFAKREIYFSDQLFKMIKGISSVIQQKGSNLIVLDTFLCDYDKNYYTPISNIFNLQEINVYLKKYNITLIDKHNFQFELLKVEYGTSENNIDITQEIKEKFYENKKLFINKTLVFNSLKGDPCFNTIKKVWISYNLNGCIYNDEYSEVLHKNIDYTNENYKYVVGVPNKNENIFQDILSCLIYNRKFYDLSASILSKQNITNKVNVIHLIIEDESVQILTKRKNLLLQNFKAKLSNKYIQLIKDHIQKSDTTIILTKSLTQNPVIEFLNQNNYNNFIARKHFEHSELNAIADFIHSKKCNNVFIGNFNYNTMNGSSLTYYIKNTINSNITYKSIDLDQI</sequence>
<name>A0A6C0L033_9ZZZZ</name>
<protein>
    <submittedName>
        <fullName evidence="1">Uncharacterized protein</fullName>
    </submittedName>
</protein>
<dbReference type="EMBL" id="MN741019">
    <property type="protein sequence ID" value="QHU22893.1"/>
    <property type="molecule type" value="Genomic_DNA"/>
</dbReference>
<reference evidence="1" key="1">
    <citation type="journal article" date="2020" name="Nature">
        <title>Giant virus diversity and host interactions through global metagenomics.</title>
        <authorList>
            <person name="Schulz F."/>
            <person name="Roux S."/>
            <person name="Paez-Espino D."/>
            <person name="Jungbluth S."/>
            <person name="Walsh D.A."/>
            <person name="Denef V.J."/>
            <person name="McMahon K.D."/>
            <person name="Konstantinidis K.T."/>
            <person name="Eloe-Fadrosh E.A."/>
            <person name="Kyrpides N.C."/>
            <person name="Woyke T."/>
        </authorList>
    </citation>
    <scope>NUCLEOTIDE SEQUENCE</scope>
    <source>
        <strain evidence="1">GVMAG-S-ERX555907-63</strain>
    </source>
</reference>
<organism evidence="1">
    <name type="scientific">viral metagenome</name>
    <dbReference type="NCBI Taxonomy" id="1070528"/>
    <lineage>
        <taxon>unclassified sequences</taxon>
        <taxon>metagenomes</taxon>
        <taxon>organismal metagenomes</taxon>
    </lineage>
</organism>
<dbReference type="AlphaFoldDB" id="A0A6C0L033"/>
<accession>A0A6C0L033</accession>
<evidence type="ECO:0000313" key="1">
    <source>
        <dbReference type="EMBL" id="QHU22893.1"/>
    </source>
</evidence>
<proteinExistence type="predicted"/>